<keyword evidence="4" id="KW-0804">Transcription</keyword>
<name>A0A151SQ59_CAJCA</name>
<dbReference type="InterPro" id="IPR002100">
    <property type="entry name" value="TF_MADSbox"/>
</dbReference>
<evidence type="ECO:0000256" key="4">
    <source>
        <dbReference type="ARBA" id="ARBA00023163"/>
    </source>
</evidence>
<dbReference type="InterPro" id="IPR036879">
    <property type="entry name" value="TF_MADSbox_sf"/>
</dbReference>
<dbReference type="STRING" id="3821.A0A151SQ59"/>
<dbReference type="CDD" id="cd00266">
    <property type="entry name" value="MADS_SRF_like"/>
    <property type="match status" value="1"/>
</dbReference>
<dbReference type="Proteomes" id="UP000075243">
    <property type="component" value="Chromosome 11"/>
</dbReference>
<dbReference type="SUPFAM" id="SSF55455">
    <property type="entry name" value="SRF-like"/>
    <property type="match status" value="1"/>
</dbReference>
<dbReference type="GO" id="GO:0000981">
    <property type="term" value="F:DNA-binding transcription factor activity, RNA polymerase II-specific"/>
    <property type="evidence" value="ECO:0007669"/>
    <property type="project" value="InterPro"/>
</dbReference>
<evidence type="ECO:0000256" key="3">
    <source>
        <dbReference type="ARBA" id="ARBA00023125"/>
    </source>
</evidence>
<organism evidence="7 8">
    <name type="scientific">Cajanus cajan</name>
    <name type="common">Pigeon pea</name>
    <name type="synonym">Cajanus indicus</name>
    <dbReference type="NCBI Taxonomy" id="3821"/>
    <lineage>
        <taxon>Eukaryota</taxon>
        <taxon>Viridiplantae</taxon>
        <taxon>Streptophyta</taxon>
        <taxon>Embryophyta</taxon>
        <taxon>Tracheophyta</taxon>
        <taxon>Spermatophyta</taxon>
        <taxon>Magnoliopsida</taxon>
        <taxon>eudicotyledons</taxon>
        <taxon>Gunneridae</taxon>
        <taxon>Pentapetalae</taxon>
        <taxon>rosids</taxon>
        <taxon>fabids</taxon>
        <taxon>Fabales</taxon>
        <taxon>Fabaceae</taxon>
        <taxon>Papilionoideae</taxon>
        <taxon>50 kb inversion clade</taxon>
        <taxon>NPAAA clade</taxon>
        <taxon>indigoferoid/millettioid clade</taxon>
        <taxon>Phaseoleae</taxon>
        <taxon>Cajanus</taxon>
    </lineage>
</organism>
<dbReference type="Pfam" id="PF00319">
    <property type="entry name" value="SRF-TF"/>
    <property type="match status" value="1"/>
</dbReference>
<dbReference type="OMA" id="WITNDSA"/>
<accession>A0A151SQ59</accession>
<dbReference type="GO" id="GO:0000987">
    <property type="term" value="F:cis-regulatory region sequence-specific DNA binding"/>
    <property type="evidence" value="ECO:0007669"/>
    <property type="project" value="InterPro"/>
</dbReference>
<evidence type="ECO:0000259" key="6">
    <source>
        <dbReference type="PROSITE" id="PS50066"/>
    </source>
</evidence>
<dbReference type="PROSITE" id="PS50066">
    <property type="entry name" value="MADS_BOX_2"/>
    <property type="match status" value="1"/>
</dbReference>
<dbReference type="EMBL" id="CM003613">
    <property type="protein sequence ID" value="KYP56964.1"/>
    <property type="molecule type" value="Genomic_DNA"/>
</dbReference>
<evidence type="ECO:0000256" key="1">
    <source>
        <dbReference type="ARBA" id="ARBA00004123"/>
    </source>
</evidence>
<evidence type="ECO:0000313" key="8">
    <source>
        <dbReference type="Proteomes" id="UP000075243"/>
    </source>
</evidence>
<sequence>MPRRKKAAQNLIEDFVTRKTCYNKRRASLLKKMEDLTTLCAVDSCAIIDGPGDDVPTVWPSHDKARELLDKFENAPLTDRWRKNVTPQIYVEQKNKKIENQLAMLKEKNDGKDMSIFMHKIHHDGKSLSDFDASDISRLLCYVEGKLKGVREKTGHTKHHELSPNPPTPPVSCPLKNDIGSQPNTDEPVFEQSTLDLKKEDATMNNGVDNNIGSNNNMGLPPPPHTHLGDVDMVLHQDQVNFEGFNHGDVDMVLPPGNFGGLIDESGSSGVLPQGNFTGLNGNSDSGFLYGSYFGEIGGSDLWPSYGNFGGTIGQHDENQGGSINNIGLWGHQSNFGANNDAVAVGRSSNYPNFVEGSDIEWPTFEGFFSSK</sequence>
<dbReference type="InterPro" id="IPR033897">
    <property type="entry name" value="SRF-like_MADS-box"/>
</dbReference>
<evidence type="ECO:0000313" key="7">
    <source>
        <dbReference type="EMBL" id="KYP56964.1"/>
    </source>
</evidence>
<proteinExistence type="predicted"/>
<feature type="domain" description="MADS-box" evidence="6">
    <location>
        <begin position="2"/>
        <end position="48"/>
    </location>
</feature>
<dbReference type="AlphaFoldDB" id="A0A151SQ59"/>
<evidence type="ECO:0000256" key="5">
    <source>
        <dbReference type="ARBA" id="ARBA00023242"/>
    </source>
</evidence>
<dbReference type="GO" id="GO:0046983">
    <property type="term" value="F:protein dimerization activity"/>
    <property type="evidence" value="ECO:0007669"/>
    <property type="project" value="InterPro"/>
</dbReference>
<dbReference type="GO" id="GO:0005634">
    <property type="term" value="C:nucleus"/>
    <property type="evidence" value="ECO:0007669"/>
    <property type="project" value="UniProtKB-SubCell"/>
</dbReference>
<keyword evidence="8" id="KW-1185">Reference proteome</keyword>
<reference evidence="7 8" key="1">
    <citation type="journal article" date="2012" name="Nat. Biotechnol.">
        <title>Draft genome sequence of pigeonpea (Cajanus cajan), an orphan legume crop of resource-poor farmers.</title>
        <authorList>
            <person name="Varshney R.K."/>
            <person name="Chen W."/>
            <person name="Li Y."/>
            <person name="Bharti A.K."/>
            <person name="Saxena R.K."/>
            <person name="Schlueter J.A."/>
            <person name="Donoghue M.T."/>
            <person name="Azam S."/>
            <person name="Fan G."/>
            <person name="Whaley A.M."/>
            <person name="Farmer A.D."/>
            <person name="Sheridan J."/>
            <person name="Iwata A."/>
            <person name="Tuteja R."/>
            <person name="Penmetsa R.V."/>
            <person name="Wu W."/>
            <person name="Upadhyaya H.D."/>
            <person name="Yang S.P."/>
            <person name="Shah T."/>
            <person name="Saxena K.B."/>
            <person name="Michael T."/>
            <person name="McCombie W.R."/>
            <person name="Yang B."/>
            <person name="Zhang G."/>
            <person name="Yang H."/>
            <person name="Wang J."/>
            <person name="Spillane C."/>
            <person name="Cook D.R."/>
            <person name="May G.D."/>
            <person name="Xu X."/>
            <person name="Jackson S.A."/>
        </authorList>
    </citation>
    <scope>NUCLEOTIDE SEQUENCE [LARGE SCALE GENOMIC DNA]</scope>
    <source>
        <strain evidence="8">cv. Asha</strain>
    </source>
</reference>
<gene>
    <name evidence="7" type="ORF">KK1_003215</name>
</gene>
<dbReference type="Gramene" id="C.cajan_03143.t">
    <property type="protein sequence ID" value="C.cajan_03143.t"/>
    <property type="gene ID" value="C.cajan_03143"/>
</dbReference>
<dbReference type="GO" id="GO:0045944">
    <property type="term" value="P:positive regulation of transcription by RNA polymerase II"/>
    <property type="evidence" value="ECO:0007669"/>
    <property type="project" value="InterPro"/>
</dbReference>
<keyword evidence="5" id="KW-0539">Nucleus</keyword>
<dbReference type="Gene3D" id="3.40.1810.10">
    <property type="entry name" value="Transcription factor, MADS-box"/>
    <property type="match status" value="1"/>
</dbReference>
<keyword evidence="2" id="KW-0805">Transcription regulation</keyword>
<keyword evidence="3" id="KW-0238">DNA-binding</keyword>
<evidence type="ECO:0000256" key="2">
    <source>
        <dbReference type="ARBA" id="ARBA00023015"/>
    </source>
</evidence>
<protein>
    <submittedName>
        <fullName evidence="7">MADS-box transcription factor PHERES 2</fullName>
    </submittedName>
</protein>
<dbReference type="SMART" id="SM00432">
    <property type="entry name" value="MADS"/>
    <property type="match status" value="1"/>
</dbReference>
<comment type="subcellular location">
    <subcellularLocation>
        <location evidence="1">Nucleus</location>
    </subcellularLocation>
</comment>